<gene>
    <name evidence="2" type="ORF">E4U42_000050</name>
</gene>
<reference evidence="2" key="1">
    <citation type="journal article" date="2020" name="bioRxiv">
        <title>Whole genome comparisons of ergot fungi reveals the divergence and evolution of species within the genus Claviceps are the result of varying mechanisms driving genome evolution and host range expansion.</title>
        <authorList>
            <person name="Wyka S.A."/>
            <person name="Mondo S.J."/>
            <person name="Liu M."/>
            <person name="Dettman J."/>
            <person name="Nalam V."/>
            <person name="Broders K.D."/>
        </authorList>
    </citation>
    <scope>NUCLEOTIDE SEQUENCE</scope>
    <source>
        <strain evidence="2">CCC 489</strain>
    </source>
</reference>
<dbReference type="Proteomes" id="UP000811619">
    <property type="component" value="Unassembled WGS sequence"/>
</dbReference>
<evidence type="ECO:0000256" key="1">
    <source>
        <dbReference type="SAM" id="SignalP"/>
    </source>
</evidence>
<feature type="signal peptide" evidence="1">
    <location>
        <begin position="1"/>
        <end position="17"/>
    </location>
</feature>
<keyword evidence="3" id="KW-1185">Reference proteome</keyword>
<dbReference type="EMBL" id="SRPY01000100">
    <property type="protein sequence ID" value="KAG5928737.1"/>
    <property type="molecule type" value="Genomic_DNA"/>
</dbReference>
<dbReference type="AlphaFoldDB" id="A0A8K0NJU6"/>
<evidence type="ECO:0000313" key="2">
    <source>
        <dbReference type="EMBL" id="KAG5928737.1"/>
    </source>
</evidence>
<accession>A0A8K0NJU6</accession>
<evidence type="ECO:0000313" key="3">
    <source>
        <dbReference type="Proteomes" id="UP000811619"/>
    </source>
</evidence>
<proteinExistence type="predicted"/>
<comment type="caution">
    <text evidence="2">The sequence shown here is derived from an EMBL/GenBank/DDBJ whole genome shotgun (WGS) entry which is preliminary data.</text>
</comment>
<feature type="chain" id="PRO_5035436577" evidence="1">
    <location>
        <begin position="18"/>
        <end position="67"/>
    </location>
</feature>
<name>A0A8K0NJU6_9HYPO</name>
<protein>
    <submittedName>
        <fullName evidence="2">Uncharacterized protein</fullName>
    </submittedName>
</protein>
<organism evidence="2 3">
    <name type="scientific">Claviceps africana</name>
    <dbReference type="NCBI Taxonomy" id="83212"/>
    <lineage>
        <taxon>Eukaryota</taxon>
        <taxon>Fungi</taxon>
        <taxon>Dikarya</taxon>
        <taxon>Ascomycota</taxon>
        <taxon>Pezizomycotina</taxon>
        <taxon>Sordariomycetes</taxon>
        <taxon>Hypocreomycetidae</taxon>
        <taxon>Hypocreales</taxon>
        <taxon>Clavicipitaceae</taxon>
        <taxon>Claviceps</taxon>
    </lineage>
</organism>
<sequence>MLIHVFTAFLLAATAAATPVRGDVGLSPRSDGPTRLLCESDCVGAGISRWAFDKCVEDCVRAGGPKN</sequence>
<keyword evidence="1" id="KW-0732">Signal</keyword>